<reference evidence="1" key="1">
    <citation type="journal article" date="2021" name="New Phytol.">
        <title>Evolutionary innovations through gain and loss of genes in the ectomycorrhizal Boletales.</title>
        <authorList>
            <person name="Wu G."/>
            <person name="Miyauchi S."/>
            <person name="Morin E."/>
            <person name="Kuo A."/>
            <person name="Drula E."/>
            <person name="Varga T."/>
            <person name="Kohler A."/>
            <person name="Feng B."/>
            <person name="Cao Y."/>
            <person name="Lipzen A."/>
            <person name="Daum C."/>
            <person name="Hundley H."/>
            <person name="Pangilinan J."/>
            <person name="Johnson J."/>
            <person name="Barry K."/>
            <person name="LaButti K."/>
            <person name="Ng V."/>
            <person name="Ahrendt S."/>
            <person name="Min B."/>
            <person name="Choi I.G."/>
            <person name="Park H."/>
            <person name="Plett J.M."/>
            <person name="Magnuson J."/>
            <person name="Spatafora J.W."/>
            <person name="Nagy L.G."/>
            <person name="Henrissat B."/>
            <person name="Grigoriev I.V."/>
            <person name="Yang Z.L."/>
            <person name="Xu J."/>
            <person name="Martin F.M."/>
        </authorList>
    </citation>
    <scope>NUCLEOTIDE SEQUENCE</scope>
    <source>
        <strain evidence="1">KUC20120723A-06</strain>
    </source>
</reference>
<evidence type="ECO:0000313" key="1">
    <source>
        <dbReference type="EMBL" id="KAH7919758.1"/>
    </source>
</evidence>
<dbReference type="EMBL" id="MU266633">
    <property type="protein sequence ID" value="KAH7919758.1"/>
    <property type="molecule type" value="Genomic_DNA"/>
</dbReference>
<accession>A0ACB8B3L9</accession>
<evidence type="ECO:0000313" key="2">
    <source>
        <dbReference type="Proteomes" id="UP000790709"/>
    </source>
</evidence>
<comment type="caution">
    <text evidence="1">The sequence shown here is derived from an EMBL/GenBank/DDBJ whole genome shotgun (WGS) entry which is preliminary data.</text>
</comment>
<dbReference type="Proteomes" id="UP000790709">
    <property type="component" value="Unassembled WGS sequence"/>
</dbReference>
<name>A0ACB8B3L9_9AGAM</name>
<organism evidence="1 2">
    <name type="scientific">Leucogyrophana mollusca</name>
    <dbReference type="NCBI Taxonomy" id="85980"/>
    <lineage>
        <taxon>Eukaryota</taxon>
        <taxon>Fungi</taxon>
        <taxon>Dikarya</taxon>
        <taxon>Basidiomycota</taxon>
        <taxon>Agaricomycotina</taxon>
        <taxon>Agaricomycetes</taxon>
        <taxon>Agaricomycetidae</taxon>
        <taxon>Boletales</taxon>
        <taxon>Boletales incertae sedis</taxon>
        <taxon>Leucogyrophana</taxon>
    </lineage>
</organism>
<proteinExistence type="predicted"/>
<gene>
    <name evidence="1" type="ORF">BV22DRAFT_1107964</name>
</gene>
<keyword evidence="2" id="KW-1185">Reference proteome</keyword>
<protein>
    <submittedName>
        <fullName evidence="1">Uncharacterized protein</fullName>
    </submittedName>
</protein>
<sequence length="282" mass="32172">MVYNMCGVCFLHASISYCRRTVLHGPRFPRLGCYWGYVFICHFVPGSRNPVHYVPLDRTTAVKKYHPGNLPMRAHDEMFAQGQKVQLAATAAEMDRLSKQYGVKGMPVLSYLTSLSFPASFPYDFMYLIWENLIKNLVLLWTEEFKGINGGSGSYELGPRIWEAIGAATAAAGPSLPSAFGARPPNIVKERSMCTADSRSFWTLYLGPVLLYQQSSKRRYYDHFIEFVKLLHICLKFNIVAEDIHTLQNRFMTWANEQVNNAAPKQISHRVELLDEQVKFTI</sequence>